<reference evidence="1" key="1">
    <citation type="submission" date="2018-02" db="EMBL/GenBank/DDBJ databases">
        <title>Rhizophora mucronata_Transcriptome.</title>
        <authorList>
            <person name="Meera S.P."/>
            <person name="Sreeshan A."/>
            <person name="Augustine A."/>
        </authorList>
    </citation>
    <scope>NUCLEOTIDE SEQUENCE</scope>
    <source>
        <tissue evidence="1">Leaf</tissue>
    </source>
</reference>
<dbReference type="AlphaFoldDB" id="A0A2P2QC52"/>
<organism evidence="1">
    <name type="scientific">Rhizophora mucronata</name>
    <name type="common">Asiatic mangrove</name>
    <dbReference type="NCBI Taxonomy" id="61149"/>
    <lineage>
        <taxon>Eukaryota</taxon>
        <taxon>Viridiplantae</taxon>
        <taxon>Streptophyta</taxon>
        <taxon>Embryophyta</taxon>
        <taxon>Tracheophyta</taxon>
        <taxon>Spermatophyta</taxon>
        <taxon>Magnoliopsida</taxon>
        <taxon>eudicotyledons</taxon>
        <taxon>Gunneridae</taxon>
        <taxon>Pentapetalae</taxon>
        <taxon>rosids</taxon>
        <taxon>fabids</taxon>
        <taxon>Malpighiales</taxon>
        <taxon>Rhizophoraceae</taxon>
        <taxon>Rhizophora</taxon>
    </lineage>
</organism>
<dbReference type="EMBL" id="GGEC01084094">
    <property type="protein sequence ID" value="MBX64578.1"/>
    <property type="molecule type" value="Transcribed_RNA"/>
</dbReference>
<sequence>MCLVFQRKGTYDFLFLFYHLVKQ</sequence>
<evidence type="ECO:0000313" key="1">
    <source>
        <dbReference type="EMBL" id="MBX64578.1"/>
    </source>
</evidence>
<proteinExistence type="predicted"/>
<accession>A0A2P2QC52</accession>
<protein>
    <submittedName>
        <fullName evidence="1">Uncharacterized protein</fullName>
    </submittedName>
</protein>
<name>A0A2P2QC52_RHIMU</name>